<keyword evidence="1" id="KW-0812">Transmembrane</keyword>
<keyword evidence="5" id="KW-1185">Reference proteome</keyword>
<dbReference type="EMBL" id="JPRM01000057">
    <property type="protein sequence ID" value="KFF03685.1"/>
    <property type="molecule type" value="Genomic_DNA"/>
</dbReference>
<evidence type="ECO:0000256" key="1">
    <source>
        <dbReference type="SAM" id="Phobius"/>
    </source>
</evidence>
<feature type="transmembrane region" description="Helical" evidence="1">
    <location>
        <begin position="56"/>
        <end position="76"/>
    </location>
</feature>
<comment type="caution">
    <text evidence="2">The sequence shown here is derived from an EMBL/GenBank/DDBJ whole genome shotgun (WGS) entry which is preliminary data.</text>
</comment>
<evidence type="ECO:0000313" key="4">
    <source>
        <dbReference type="Proteomes" id="UP000028712"/>
    </source>
</evidence>
<dbReference type="RefSeq" id="WP_035628591.1">
    <property type="nucleotide sequence ID" value="NZ_JBEWQG010000037.1"/>
</dbReference>
<accession>A0A085ZGX1</accession>
<name>A0A085ZGX1_FLAHY</name>
<dbReference type="EMBL" id="MUGY01000031">
    <property type="protein sequence ID" value="OXA89375.1"/>
    <property type="molecule type" value="Genomic_DNA"/>
</dbReference>
<keyword evidence="1" id="KW-0472">Membrane</keyword>
<dbReference type="Proteomes" id="UP000198424">
    <property type="component" value="Unassembled WGS sequence"/>
</dbReference>
<reference evidence="3 5" key="2">
    <citation type="submission" date="2016-11" db="EMBL/GenBank/DDBJ databases">
        <title>Whole genomes of Flavobacteriaceae.</title>
        <authorList>
            <person name="Stine C."/>
            <person name="Li C."/>
            <person name="Tadesse D."/>
        </authorList>
    </citation>
    <scope>NUCLEOTIDE SEQUENCE [LARGE SCALE GENOMIC DNA]</scope>
    <source>
        <strain evidence="3 5">ATCC 29551</strain>
    </source>
</reference>
<feature type="transmembrane region" description="Helical" evidence="1">
    <location>
        <begin position="27"/>
        <end position="49"/>
    </location>
</feature>
<gene>
    <name evidence="3" type="ORF">B0A62_20785</name>
    <name evidence="2" type="ORF">IW20_24465</name>
</gene>
<protein>
    <submittedName>
        <fullName evidence="2">Uncharacterized protein</fullName>
    </submittedName>
</protein>
<dbReference type="AlphaFoldDB" id="A0A085ZGX1"/>
<keyword evidence="1" id="KW-1133">Transmembrane helix</keyword>
<dbReference type="Proteomes" id="UP000028712">
    <property type="component" value="Unassembled WGS sequence"/>
</dbReference>
<reference evidence="2 4" key="1">
    <citation type="submission" date="2014-07" db="EMBL/GenBank/DDBJ databases">
        <title>Genome of Flavobacterium hydatis DSM 2063.</title>
        <authorList>
            <person name="Pipes S.E."/>
            <person name="Stropko S.J."/>
            <person name="Newman J.D."/>
        </authorList>
    </citation>
    <scope>NUCLEOTIDE SEQUENCE [LARGE SCALE GENOMIC DNA]</scope>
    <source>
        <strain evidence="2 4">DSM 2063</strain>
    </source>
</reference>
<proteinExistence type="predicted"/>
<sequence>MKEEDKEYLDLLNKVYFESSTQFDKQLLFVASGALGLSLAFIKDIVVLSKATNKELLLLSWISFGLVILINVISHYTSLKAINYKIENINKKRIDFLRVLIL</sequence>
<organism evidence="2 4">
    <name type="scientific">Flavobacterium hydatis</name>
    <name type="common">Cytophaga aquatilis</name>
    <dbReference type="NCBI Taxonomy" id="991"/>
    <lineage>
        <taxon>Bacteria</taxon>
        <taxon>Pseudomonadati</taxon>
        <taxon>Bacteroidota</taxon>
        <taxon>Flavobacteriia</taxon>
        <taxon>Flavobacteriales</taxon>
        <taxon>Flavobacteriaceae</taxon>
        <taxon>Flavobacterium</taxon>
    </lineage>
</organism>
<dbReference type="OrthoDB" id="9873680at2"/>
<evidence type="ECO:0000313" key="3">
    <source>
        <dbReference type="EMBL" id="OXA89375.1"/>
    </source>
</evidence>
<evidence type="ECO:0000313" key="5">
    <source>
        <dbReference type="Proteomes" id="UP000198424"/>
    </source>
</evidence>
<evidence type="ECO:0000313" key="2">
    <source>
        <dbReference type="EMBL" id="KFF03685.1"/>
    </source>
</evidence>